<dbReference type="Proteomes" id="UP000050465">
    <property type="component" value="Unassembled WGS sequence"/>
</dbReference>
<gene>
    <name evidence="1" type="ORF">HLUCCA11_22710</name>
</gene>
<sequence length="139" mass="15743">MQRVEIELPESVYRQLARIAEETAQPIALLAAQSVISNLPPSVEDALPELRAELLELQTLATEDLLNVAQSEVGSVEHVRQTELLAKHEDGQLTEPERQELSALRQSADRLMLRKAYAWSMLRWRGQRVPSLEELPIPQ</sequence>
<dbReference type="EMBL" id="LJZR01000076">
    <property type="protein sequence ID" value="KPQ31939.1"/>
    <property type="molecule type" value="Genomic_DNA"/>
</dbReference>
<reference evidence="1 2" key="1">
    <citation type="submission" date="2015-09" db="EMBL/GenBank/DDBJ databases">
        <title>Identification and resolution of microdiversity through metagenomic sequencing of parallel consortia.</title>
        <authorList>
            <person name="Nelson W.C."/>
            <person name="Romine M.F."/>
            <person name="Lindemann S.R."/>
        </authorList>
    </citation>
    <scope>NUCLEOTIDE SEQUENCE [LARGE SCALE GENOMIC DNA]</scope>
    <source>
        <strain evidence="1">Ana</strain>
    </source>
</reference>
<accession>A0A0P7YPK7</accession>
<organism evidence="1 2">
    <name type="scientific">Phormidesmis priestleyi Ana</name>
    <dbReference type="NCBI Taxonomy" id="1666911"/>
    <lineage>
        <taxon>Bacteria</taxon>
        <taxon>Bacillati</taxon>
        <taxon>Cyanobacteriota</taxon>
        <taxon>Cyanophyceae</taxon>
        <taxon>Leptolyngbyales</taxon>
        <taxon>Leptolyngbyaceae</taxon>
        <taxon>Phormidesmis</taxon>
    </lineage>
</organism>
<dbReference type="AlphaFoldDB" id="A0A0P7YPK7"/>
<protein>
    <submittedName>
        <fullName evidence="1">Uncharacterized protein</fullName>
    </submittedName>
</protein>
<proteinExistence type="predicted"/>
<comment type="caution">
    <text evidence="1">The sequence shown here is derived from an EMBL/GenBank/DDBJ whole genome shotgun (WGS) entry which is preliminary data.</text>
</comment>
<name>A0A0P7YPK7_9CYAN</name>
<evidence type="ECO:0000313" key="1">
    <source>
        <dbReference type="EMBL" id="KPQ31939.1"/>
    </source>
</evidence>
<dbReference type="STRING" id="1666911.HLUCCA11_22710"/>
<evidence type="ECO:0000313" key="2">
    <source>
        <dbReference type="Proteomes" id="UP000050465"/>
    </source>
</evidence>